<gene>
    <name evidence="2" type="ORF">F53441_14444</name>
</gene>
<dbReference type="PANTHER" id="PTHR12905">
    <property type="entry name" value="METALLOPHOSPHOESTERASE"/>
    <property type="match status" value="1"/>
</dbReference>
<comment type="caution">
    <text evidence="2">The sequence shown here is derived from an EMBL/GenBank/DDBJ whole genome shotgun (WGS) entry which is preliminary data.</text>
</comment>
<proteinExistence type="predicted"/>
<dbReference type="SUPFAM" id="SSF56300">
    <property type="entry name" value="Metallo-dependent phosphatases"/>
    <property type="match status" value="1"/>
</dbReference>
<dbReference type="AlphaFoldDB" id="A0A8H4JEF1"/>
<dbReference type="InterPro" id="IPR029052">
    <property type="entry name" value="Metallo-depent_PP-like"/>
</dbReference>
<evidence type="ECO:0000259" key="1">
    <source>
        <dbReference type="Pfam" id="PF00149"/>
    </source>
</evidence>
<dbReference type="InterPro" id="IPR004843">
    <property type="entry name" value="Calcineurin-like_PHP"/>
</dbReference>
<dbReference type="OrthoDB" id="630188at2759"/>
<dbReference type="Proteomes" id="UP000605986">
    <property type="component" value="Unassembled WGS sequence"/>
</dbReference>
<dbReference type="Pfam" id="PF00149">
    <property type="entry name" value="Metallophos"/>
    <property type="match status" value="1"/>
</dbReference>
<keyword evidence="3" id="KW-1185">Reference proteome</keyword>
<evidence type="ECO:0000313" key="3">
    <source>
        <dbReference type="Proteomes" id="UP000605986"/>
    </source>
</evidence>
<dbReference type="PANTHER" id="PTHR12905:SF0">
    <property type="entry name" value="CALCINEURIN-LIKE PHOSPHOESTERASE DOMAIN-CONTAINING PROTEIN"/>
    <property type="match status" value="1"/>
</dbReference>
<feature type="non-terminal residue" evidence="2">
    <location>
        <position position="1"/>
    </location>
</feature>
<dbReference type="Gene3D" id="3.60.21.10">
    <property type="match status" value="1"/>
</dbReference>
<dbReference type="InterPro" id="IPR051693">
    <property type="entry name" value="UPF0046_metallophosphoest"/>
</dbReference>
<reference evidence="2" key="1">
    <citation type="submission" date="2020-01" db="EMBL/GenBank/DDBJ databases">
        <title>Identification and distribution of gene clusters putatively required for synthesis of sphingolipid metabolism inhibitors in phylogenetically diverse species of the filamentous fungus Fusarium.</title>
        <authorList>
            <person name="Kim H.-S."/>
            <person name="Busman M."/>
            <person name="Brown D.W."/>
            <person name="Divon H."/>
            <person name="Uhlig S."/>
            <person name="Proctor R.H."/>
        </authorList>
    </citation>
    <scope>NUCLEOTIDE SEQUENCE</scope>
    <source>
        <strain evidence="2">NRRL 53441</strain>
    </source>
</reference>
<feature type="domain" description="Calcineurin-like phosphoesterase" evidence="1">
    <location>
        <begin position="2"/>
        <end position="190"/>
    </location>
</feature>
<dbReference type="CDD" id="cd07379">
    <property type="entry name" value="MPP_239FB"/>
    <property type="match status" value="1"/>
</dbReference>
<organism evidence="2 3">
    <name type="scientific">Fusarium austroafricanum</name>
    <dbReference type="NCBI Taxonomy" id="2364996"/>
    <lineage>
        <taxon>Eukaryota</taxon>
        <taxon>Fungi</taxon>
        <taxon>Dikarya</taxon>
        <taxon>Ascomycota</taxon>
        <taxon>Pezizomycotina</taxon>
        <taxon>Sordariomycetes</taxon>
        <taxon>Hypocreomycetidae</taxon>
        <taxon>Hypocreales</taxon>
        <taxon>Nectriaceae</taxon>
        <taxon>Fusarium</taxon>
        <taxon>Fusarium concolor species complex</taxon>
    </lineage>
</organism>
<name>A0A8H4JEF1_9HYPO</name>
<protein>
    <recommendedName>
        <fullName evidence="1">Calcineurin-like phosphoesterase domain-containing protein</fullName>
    </recommendedName>
</protein>
<dbReference type="GO" id="GO:0016787">
    <property type="term" value="F:hydrolase activity"/>
    <property type="evidence" value="ECO:0007669"/>
    <property type="project" value="InterPro"/>
</dbReference>
<dbReference type="EMBL" id="JAADJG010001277">
    <property type="protein sequence ID" value="KAF4419131.1"/>
    <property type="molecule type" value="Genomic_DNA"/>
</dbReference>
<sequence>TRFLVISDTHGEEFPYIKRPSDSVDVVIHCGDLTQDSRLEEFHTAVRLLKALKAPLKLVIAGNRDFSLNASLIKRYASFGQARQVFDDAASDGVLFLDEGIHHFDLANGAHLTVYASPYTPFRSAWGFQYDRQVGHNWDIIQPVDIAITHGPPKGILDMTYSWKRIGCPGLFEAIAKAKPPMHCFGHVHESWGAKLIKWQDPMPELPLHSTAIKGEESLVIETLTTPSPKRRDRLKALGRKEYR</sequence>
<evidence type="ECO:0000313" key="2">
    <source>
        <dbReference type="EMBL" id="KAF4419131.1"/>
    </source>
</evidence>
<accession>A0A8H4JEF1</accession>